<evidence type="ECO:0000256" key="8">
    <source>
        <dbReference type="SAM" id="MobiDB-lite"/>
    </source>
</evidence>
<feature type="compositionally biased region" description="Acidic residues" evidence="8">
    <location>
        <begin position="673"/>
        <end position="694"/>
    </location>
</feature>
<feature type="compositionally biased region" description="Polar residues" evidence="8">
    <location>
        <begin position="848"/>
        <end position="864"/>
    </location>
</feature>
<sequence>MKQTQNITVAVRIRPALQYELAKTQDISIENEKQHIIMENKQSLKFDLVYGPDSNQQSIAEQLAYPMIEQFINGYSASIMAYGQTSSGKSFTLGVPDQQLYKQFPKMNENVGLIPRAILNFFSSLQQKDVQSVIKVSYIEVYNEQLRDLLTTEQTEIQIRERLVNGYIQIYTTGANEVQVKTAKEALSCFVNGGINRATAATALNQVSSRSHAIFTISLEQIMTNGEILKSKLNLVDLAGSERFSKTHTTGQQFKEMVGINQGLLCLGNVIKVLSDKDSKTKAVHVPYRDSKLTRLLQDSIGGTAKCVFIACVSPSKYNFEESQITLKYAARARNIINKPIRVVERAIQDEAAFAKLHEENEMLKEYIQQMTLKQAQLDQELQNVRSANDPGSVYFSQNGFQQTTNNQTFLQNNQLSPQVNMNQTLAMLMNEPQQNSIKEMIEAVSEKVSNIQTYNTKQAGDLYNRLQQLIFKLSPNLNLNQNSLKQLLQNKGQIPQVFGQLSDHSTILFQVSAFLMQFIRFENAYERQLLRNEGQIQFSDAFFGAEKPDPNLIQQVLDEVAFTNQLKNELKTAVGFTKADKFDNNRFQTEEIQFTREFVQNQDIINQKIKTRGKEEQQFINETQNQQKVVILDVDEEFQEIQFETDLVVTQRIENDDYDFENFDFINQKSDTEEDLDEDGESQEEYDETEDSPAVDLEKKFMDSLQKQQAIKNPPSIYELSQRLHSLENYFTGKSRQEIEQILQEAEKKKILENSQVNEDENVNVNVSKPAVQQSQKPIVQSVMQEPQMKTKSTPNLPQSSSQLRNSQLAQRVPAQPLRVSQLETKIPQPDLNKNDLEHNTPMNLKQLNRSQSGQPRNTSGYQQLPAVTKSGVKVIQPTDDKVIKIEKKVPQSAQLTRPQLADAESGRGSSRVLQRSQKK</sequence>
<dbReference type="GO" id="GO:0051231">
    <property type="term" value="P:spindle elongation"/>
    <property type="evidence" value="ECO:0007669"/>
    <property type="project" value="TreeGrafter"/>
</dbReference>
<feature type="region of interest" description="Disordered" evidence="8">
    <location>
        <begin position="848"/>
        <end position="867"/>
    </location>
</feature>
<evidence type="ECO:0000256" key="6">
    <source>
        <dbReference type="PROSITE-ProRule" id="PRU00283"/>
    </source>
</evidence>
<dbReference type="InterPro" id="IPR027417">
    <property type="entry name" value="P-loop_NTPase"/>
</dbReference>
<dbReference type="SMART" id="SM00129">
    <property type="entry name" value="KISc"/>
    <property type="match status" value="1"/>
</dbReference>
<proteinExistence type="inferred from homology"/>
<dbReference type="GO" id="GO:0005875">
    <property type="term" value="C:microtubule associated complex"/>
    <property type="evidence" value="ECO:0007669"/>
    <property type="project" value="TreeGrafter"/>
</dbReference>
<feature type="region of interest" description="Disordered" evidence="8">
    <location>
        <begin position="768"/>
        <end position="841"/>
    </location>
</feature>
<dbReference type="InterPro" id="IPR019821">
    <property type="entry name" value="Kinesin_motor_CS"/>
</dbReference>
<reference evidence="10" key="1">
    <citation type="submission" date="2023-06" db="EMBL/GenBank/DDBJ databases">
        <authorList>
            <person name="Kurt Z."/>
        </authorList>
    </citation>
    <scope>NUCLEOTIDE SEQUENCE</scope>
</reference>
<comment type="similarity">
    <text evidence="6 7">Belongs to the TRAFAC class myosin-kinesin ATPase superfamily. Kinesin family.</text>
</comment>
<feature type="region of interest" description="Disordered" evidence="8">
    <location>
        <begin position="665"/>
        <end position="694"/>
    </location>
</feature>
<evidence type="ECO:0000313" key="10">
    <source>
        <dbReference type="EMBL" id="CAI9978746.1"/>
    </source>
</evidence>
<dbReference type="GO" id="GO:0003777">
    <property type="term" value="F:microtubule motor activity"/>
    <property type="evidence" value="ECO:0007669"/>
    <property type="project" value="InterPro"/>
</dbReference>
<dbReference type="InterPro" id="IPR027640">
    <property type="entry name" value="Kinesin-like_fam"/>
</dbReference>
<evidence type="ECO:0000313" key="11">
    <source>
        <dbReference type="EMBL" id="CAL5984553.1"/>
    </source>
</evidence>
<dbReference type="InterPro" id="IPR036961">
    <property type="entry name" value="Kinesin_motor_dom_sf"/>
</dbReference>
<feature type="domain" description="Kinesin motor" evidence="9">
    <location>
        <begin position="6"/>
        <end position="336"/>
    </location>
</feature>
<feature type="compositionally biased region" description="Polar residues" evidence="8">
    <location>
        <begin position="772"/>
        <end position="811"/>
    </location>
</feature>
<evidence type="ECO:0000256" key="2">
    <source>
        <dbReference type="ARBA" id="ARBA00022490"/>
    </source>
</evidence>
<organism evidence="10">
    <name type="scientific">Hexamita inflata</name>
    <dbReference type="NCBI Taxonomy" id="28002"/>
    <lineage>
        <taxon>Eukaryota</taxon>
        <taxon>Metamonada</taxon>
        <taxon>Diplomonadida</taxon>
        <taxon>Hexamitidae</taxon>
        <taxon>Hexamitinae</taxon>
        <taxon>Hexamita</taxon>
    </lineage>
</organism>
<dbReference type="GO" id="GO:0005737">
    <property type="term" value="C:cytoplasm"/>
    <property type="evidence" value="ECO:0007669"/>
    <property type="project" value="UniProtKB-SubCell"/>
</dbReference>
<dbReference type="PROSITE" id="PS50067">
    <property type="entry name" value="KINESIN_MOTOR_2"/>
    <property type="match status" value="1"/>
</dbReference>
<evidence type="ECO:0000256" key="7">
    <source>
        <dbReference type="RuleBase" id="RU000394"/>
    </source>
</evidence>
<gene>
    <name evidence="10" type="ORF">HINF_LOCUS66391</name>
    <name evidence="11" type="ORF">HINF_LOCUS8157</name>
</gene>
<dbReference type="PANTHER" id="PTHR47969">
    <property type="entry name" value="CHROMOSOME-ASSOCIATED KINESIN KIF4A-RELATED"/>
    <property type="match status" value="1"/>
</dbReference>
<keyword evidence="12" id="KW-1185">Reference proteome</keyword>
<comment type="caution">
    <text evidence="10">The sequence shown here is derived from an EMBL/GenBank/DDBJ whole genome shotgun (WGS) entry which is preliminary data.</text>
</comment>
<evidence type="ECO:0000256" key="3">
    <source>
        <dbReference type="ARBA" id="ARBA00022741"/>
    </source>
</evidence>
<dbReference type="EMBL" id="CAXDID020000017">
    <property type="protein sequence ID" value="CAL5984553.1"/>
    <property type="molecule type" value="Genomic_DNA"/>
</dbReference>
<accession>A0AA86V6V6</accession>
<evidence type="ECO:0000256" key="1">
    <source>
        <dbReference type="ARBA" id="ARBA00004496"/>
    </source>
</evidence>
<dbReference type="Proteomes" id="UP001642409">
    <property type="component" value="Unassembled WGS sequence"/>
</dbReference>
<keyword evidence="2" id="KW-0963">Cytoplasm</keyword>
<dbReference type="Pfam" id="PF00225">
    <property type="entry name" value="Kinesin"/>
    <property type="match status" value="1"/>
</dbReference>
<dbReference type="PRINTS" id="PR00380">
    <property type="entry name" value="KINESINHEAVY"/>
</dbReference>
<dbReference type="Gene3D" id="3.40.850.10">
    <property type="entry name" value="Kinesin motor domain"/>
    <property type="match status" value="1"/>
</dbReference>
<dbReference type="GO" id="GO:0007052">
    <property type="term" value="P:mitotic spindle organization"/>
    <property type="evidence" value="ECO:0007669"/>
    <property type="project" value="TreeGrafter"/>
</dbReference>
<dbReference type="AlphaFoldDB" id="A0AA86V6V6"/>
<keyword evidence="3 6" id="KW-0547">Nucleotide-binding</keyword>
<dbReference type="PROSITE" id="PS00411">
    <property type="entry name" value="KINESIN_MOTOR_1"/>
    <property type="match status" value="1"/>
</dbReference>
<dbReference type="GO" id="GO:0007018">
    <property type="term" value="P:microtubule-based movement"/>
    <property type="evidence" value="ECO:0007669"/>
    <property type="project" value="InterPro"/>
</dbReference>
<keyword evidence="7" id="KW-0493">Microtubule</keyword>
<feature type="compositionally biased region" description="Polar residues" evidence="8">
    <location>
        <begin position="909"/>
        <end position="921"/>
    </location>
</feature>
<name>A0AA86V6V6_9EUKA</name>
<feature type="region of interest" description="Disordered" evidence="8">
    <location>
        <begin position="891"/>
        <end position="921"/>
    </location>
</feature>
<dbReference type="GO" id="GO:0008017">
    <property type="term" value="F:microtubule binding"/>
    <property type="evidence" value="ECO:0007669"/>
    <property type="project" value="InterPro"/>
</dbReference>
<keyword evidence="6 7" id="KW-0505">Motor protein</keyword>
<dbReference type="PANTHER" id="PTHR47969:SF15">
    <property type="entry name" value="CHROMOSOME-ASSOCIATED KINESIN KIF4A-RELATED"/>
    <property type="match status" value="1"/>
</dbReference>
<evidence type="ECO:0000313" key="12">
    <source>
        <dbReference type="Proteomes" id="UP001642409"/>
    </source>
</evidence>
<dbReference type="EMBL" id="CATOUU010001186">
    <property type="protein sequence ID" value="CAI9978746.1"/>
    <property type="molecule type" value="Genomic_DNA"/>
</dbReference>
<keyword evidence="5" id="KW-0175">Coiled coil</keyword>
<protein>
    <recommendedName>
        <fullName evidence="7">Kinesin-like protein</fullName>
    </recommendedName>
</protein>
<keyword evidence="4 6" id="KW-0067">ATP-binding</keyword>
<evidence type="ECO:0000256" key="4">
    <source>
        <dbReference type="ARBA" id="ARBA00022840"/>
    </source>
</evidence>
<comment type="subcellular location">
    <subcellularLocation>
        <location evidence="1">Cytoplasm</location>
    </subcellularLocation>
</comment>
<feature type="binding site" evidence="6">
    <location>
        <begin position="83"/>
        <end position="90"/>
    </location>
    <ligand>
        <name>ATP</name>
        <dbReference type="ChEBI" id="CHEBI:30616"/>
    </ligand>
</feature>
<dbReference type="GO" id="GO:0005524">
    <property type="term" value="F:ATP binding"/>
    <property type="evidence" value="ECO:0007669"/>
    <property type="project" value="UniProtKB-UniRule"/>
</dbReference>
<evidence type="ECO:0000256" key="5">
    <source>
        <dbReference type="ARBA" id="ARBA00023054"/>
    </source>
</evidence>
<dbReference type="GO" id="GO:0005874">
    <property type="term" value="C:microtubule"/>
    <property type="evidence" value="ECO:0007669"/>
    <property type="project" value="UniProtKB-KW"/>
</dbReference>
<dbReference type="InterPro" id="IPR001752">
    <property type="entry name" value="Kinesin_motor_dom"/>
</dbReference>
<dbReference type="SUPFAM" id="SSF52540">
    <property type="entry name" value="P-loop containing nucleoside triphosphate hydrolases"/>
    <property type="match status" value="1"/>
</dbReference>
<reference evidence="11 12" key="2">
    <citation type="submission" date="2024-07" db="EMBL/GenBank/DDBJ databases">
        <authorList>
            <person name="Akdeniz Z."/>
        </authorList>
    </citation>
    <scope>NUCLEOTIDE SEQUENCE [LARGE SCALE GENOMIC DNA]</scope>
</reference>
<evidence type="ECO:0000259" key="9">
    <source>
        <dbReference type="PROSITE" id="PS50067"/>
    </source>
</evidence>